<gene>
    <name evidence="2" type="ORF">PVAP13_9KG095023</name>
</gene>
<keyword evidence="3" id="KW-1185">Reference proteome</keyword>
<accession>A0A8T0NUM6</accession>
<sequence>MNQEKSSACCCLNLRVAAALALQRLPAATWLPPRHALGSPSSTTRSAAPPPHRLCRELWPLALGTPSSAAAQGLLRHGLRPPCSAQPLATMPGHEPHSPSTAAPLWLRVHRHLRTDPPSLLLRHPPRRCSSSPPQPTAAAESGSGAGRDSEGGAAGRPGRPVETLPPPLSLSLSASSCSRPSPGTQRAPKVAACRGGSSRRCRRLVMAAAAGIMTLGALRSRRHPHALQVIMVSLTDPTPAALGRMARARHLPLAGRR</sequence>
<feature type="compositionally biased region" description="Low complexity" evidence="1">
    <location>
        <begin position="170"/>
        <end position="183"/>
    </location>
</feature>
<evidence type="ECO:0000313" key="3">
    <source>
        <dbReference type="Proteomes" id="UP000823388"/>
    </source>
</evidence>
<dbReference type="Proteomes" id="UP000823388">
    <property type="component" value="Chromosome 9K"/>
</dbReference>
<feature type="region of interest" description="Disordered" evidence="1">
    <location>
        <begin position="117"/>
        <end position="197"/>
    </location>
</feature>
<comment type="caution">
    <text evidence="2">The sequence shown here is derived from an EMBL/GenBank/DDBJ whole genome shotgun (WGS) entry which is preliminary data.</text>
</comment>
<feature type="compositionally biased region" description="Low complexity" evidence="1">
    <location>
        <begin position="117"/>
        <end position="132"/>
    </location>
</feature>
<dbReference type="AlphaFoldDB" id="A0A8T0NUM6"/>
<reference evidence="2" key="1">
    <citation type="submission" date="2020-05" db="EMBL/GenBank/DDBJ databases">
        <title>WGS assembly of Panicum virgatum.</title>
        <authorList>
            <person name="Lovell J.T."/>
            <person name="Jenkins J."/>
            <person name="Shu S."/>
            <person name="Juenger T.E."/>
            <person name="Schmutz J."/>
        </authorList>
    </citation>
    <scope>NUCLEOTIDE SEQUENCE</scope>
    <source>
        <strain evidence="2">AP13</strain>
    </source>
</reference>
<evidence type="ECO:0000313" key="2">
    <source>
        <dbReference type="EMBL" id="KAG2552215.1"/>
    </source>
</evidence>
<organism evidence="2 3">
    <name type="scientific">Panicum virgatum</name>
    <name type="common">Blackwell switchgrass</name>
    <dbReference type="NCBI Taxonomy" id="38727"/>
    <lineage>
        <taxon>Eukaryota</taxon>
        <taxon>Viridiplantae</taxon>
        <taxon>Streptophyta</taxon>
        <taxon>Embryophyta</taxon>
        <taxon>Tracheophyta</taxon>
        <taxon>Spermatophyta</taxon>
        <taxon>Magnoliopsida</taxon>
        <taxon>Liliopsida</taxon>
        <taxon>Poales</taxon>
        <taxon>Poaceae</taxon>
        <taxon>PACMAD clade</taxon>
        <taxon>Panicoideae</taxon>
        <taxon>Panicodae</taxon>
        <taxon>Paniceae</taxon>
        <taxon>Panicinae</taxon>
        <taxon>Panicum</taxon>
        <taxon>Panicum sect. Hiantes</taxon>
    </lineage>
</organism>
<evidence type="ECO:0000256" key="1">
    <source>
        <dbReference type="SAM" id="MobiDB-lite"/>
    </source>
</evidence>
<proteinExistence type="predicted"/>
<protein>
    <submittedName>
        <fullName evidence="2">Uncharacterized protein</fullName>
    </submittedName>
</protein>
<dbReference type="EMBL" id="CM029053">
    <property type="protein sequence ID" value="KAG2552215.1"/>
    <property type="molecule type" value="Genomic_DNA"/>
</dbReference>
<name>A0A8T0NUM6_PANVG</name>